<dbReference type="EMBL" id="QGNW01000501">
    <property type="protein sequence ID" value="RVW69305.1"/>
    <property type="molecule type" value="Genomic_DNA"/>
</dbReference>
<evidence type="ECO:0000256" key="1">
    <source>
        <dbReference type="SAM" id="Phobius"/>
    </source>
</evidence>
<evidence type="ECO:0000313" key="4">
    <source>
        <dbReference type="Proteomes" id="UP000288805"/>
    </source>
</evidence>
<evidence type="ECO:0000256" key="2">
    <source>
        <dbReference type="SAM" id="SignalP"/>
    </source>
</evidence>
<feature type="transmembrane region" description="Helical" evidence="1">
    <location>
        <begin position="245"/>
        <end position="278"/>
    </location>
</feature>
<dbReference type="Proteomes" id="UP000288805">
    <property type="component" value="Unassembled WGS sequence"/>
</dbReference>
<keyword evidence="1" id="KW-0812">Transmembrane</keyword>
<keyword evidence="1" id="KW-0472">Membrane</keyword>
<name>A0A438GAQ4_VITVI</name>
<keyword evidence="1" id="KW-1133">Transmembrane helix</keyword>
<evidence type="ECO:0000313" key="3">
    <source>
        <dbReference type="EMBL" id="RVW69305.1"/>
    </source>
</evidence>
<organism evidence="3 4">
    <name type="scientific">Vitis vinifera</name>
    <name type="common">Grape</name>
    <dbReference type="NCBI Taxonomy" id="29760"/>
    <lineage>
        <taxon>Eukaryota</taxon>
        <taxon>Viridiplantae</taxon>
        <taxon>Streptophyta</taxon>
        <taxon>Embryophyta</taxon>
        <taxon>Tracheophyta</taxon>
        <taxon>Spermatophyta</taxon>
        <taxon>Magnoliopsida</taxon>
        <taxon>eudicotyledons</taxon>
        <taxon>Gunneridae</taxon>
        <taxon>Pentapetalae</taxon>
        <taxon>rosids</taxon>
        <taxon>Vitales</taxon>
        <taxon>Vitaceae</taxon>
        <taxon>Viteae</taxon>
        <taxon>Vitis</taxon>
    </lineage>
</organism>
<dbReference type="AlphaFoldDB" id="A0A438GAQ4"/>
<accession>A0A438GAQ4</accession>
<feature type="signal peptide" evidence="2">
    <location>
        <begin position="1"/>
        <end position="28"/>
    </location>
</feature>
<proteinExistence type="predicted"/>
<sequence length="647" mass="73201">MFLFRSSCFLDWVLVLSLDLPHWIRVEGIDSVFLERSDMDQRVVTVDQFTTAMASIQETSTSPRQEIDSQQSRQFVVQDEMPCDSLPHLPPPLGSTVPRAPPYMLHGHFEVASPALRLFGSSSTWDNLGSIPVASPPAEFRTPDIERYMVVGCLYTYLRLYSTVMRAHGLDGSQMITMFPSSLSEVSKRELEGFRQRLDESISSFISRWELTPEDATWLMDLDGNQFSEPTNVDQLKSDPSRVRYLLRIIITHITISSCCFICLIIDIIFTLGILSFLSFLSPYHLGLHYVPCLKTTLRPWDQMSSSAASTWTVVFGLPGSFMDPHGLARSSLTGCSPRRGHDRYLTEPLRSTQPGPHFSTLGCHHASPSGRPVAHLMPHWGIFRFGGSLWIFAEVTCSRIDDSMLFDLRPIIHFDAIQGHISVRMRLQIVRESCVYPYFGVISPLVYMIIHSYEIHARSMFDLILSGYSEEPLLSHSARFILSDIVVVLGRSYVERLDSHVTISVGYLSDLLRIPMVLFSGYQDGSVSITRPRCIVFTSLTIIPELFIDMSSQRGVVRDSSFSLLILSLDLCELSYWGIPPSLSSLTFCRLFSLLDLFLDLYELSPRAYPPLTLFYWGIPPLFGFTVSRVDFMVVGPICRSLRVIT</sequence>
<feature type="transmembrane region" description="Helical" evidence="1">
    <location>
        <begin position="435"/>
        <end position="454"/>
    </location>
</feature>
<feature type="chain" id="PRO_5019278160" evidence="2">
    <location>
        <begin position="29"/>
        <end position="647"/>
    </location>
</feature>
<keyword evidence="2" id="KW-0732">Signal</keyword>
<comment type="caution">
    <text evidence="3">The sequence shown here is derived from an EMBL/GenBank/DDBJ whole genome shotgun (WGS) entry which is preliminary data.</text>
</comment>
<protein>
    <submittedName>
        <fullName evidence="3">Uncharacterized protein</fullName>
    </submittedName>
</protein>
<reference evidence="3 4" key="1">
    <citation type="journal article" date="2018" name="PLoS Genet.">
        <title>Population sequencing reveals clonal diversity and ancestral inbreeding in the grapevine cultivar Chardonnay.</title>
        <authorList>
            <person name="Roach M.J."/>
            <person name="Johnson D.L."/>
            <person name="Bohlmann J."/>
            <person name="van Vuuren H.J."/>
            <person name="Jones S.J."/>
            <person name="Pretorius I.S."/>
            <person name="Schmidt S.A."/>
            <person name="Borneman A.R."/>
        </authorList>
    </citation>
    <scope>NUCLEOTIDE SEQUENCE [LARGE SCALE GENOMIC DNA]</scope>
    <source>
        <strain evidence="4">cv. Chardonnay</strain>
        <tissue evidence="3">Leaf</tissue>
    </source>
</reference>
<gene>
    <name evidence="3" type="ORF">CK203_062755</name>
</gene>